<sequence>MFYRTLKAIQVLLFNFNYLMNRLALRFLGVKFGNNLKTFAITTIENPSGISIGNNVWISKNVALYASRGITIGNDVIIAKDVSIISGDHDFAKRNANINRQGMKRAGRPILIGDDVWIGEKAIILKEVDVGRGSVIGAGAVVTKDIPEYSVVAGNPAVVIKQR</sequence>
<dbReference type="PANTHER" id="PTHR23416">
    <property type="entry name" value="SIALIC ACID SYNTHASE-RELATED"/>
    <property type="match status" value="1"/>
</dbReference>
<dbReference type="InterPro" id="IPR001451">
    <property type="entry name" value="Hexapep"/>
</dbReference>
<dbReference type="Gene3D" id="2.160.10.10">
    <property type="entry name" value="Hexapeptide repeat proteins"/>
    <property type="match status" value="1"/>
</dbReference>
<evidence type="ECO:0000313" key="4">
    <source>
        <dbReference type="Proteomes" id="UP000178583"/>
    </source>
</evidence>
<protein>
    <recommendedName>
        <fullName evidence="5">Transferase</fullName>
    </recommendedName>
</protein>
<keyword evidence="2" id="KW-0677">Repeat</keyword>
<dbReference type="EMBL" id="MEZY01000055">
    <property type="protein sequence ID" value="OGD62047.1"/>
    <property type="molecule type" value="Genomic_DNA"/>
</dbReference>
<dbReference type="Proteomes" id="UP000178583">
    <property type="component" value="Unassembled WGS sequence"/>
</dbReference>
<evidence type="ECO:0000256" key="2">
    <source>
        <dbReference type="ARBA" id="ARBA00022737"/>
    </source>
</evidence>
<gene>
    <name evidence="3" type="ORF">A2215_00350</name>
</gene>
<dbReference type="PROSITE" id="PS00101">
    <property type="entry name" value="HEXAPEP_TRANSFERASES"/>
    <property type="match status" value="1"/>
</dbReference>
<keyword evidence="1" id="KW-0808">Transferase</keyword>
<evidence type="ECO:0000256" key="1">
    <source>
        <dbReference type="ARBA" id="ARBA00022679"/>
    </source>
</evidence>
<organism evidence="3 4">
    <name type="scientific">Candidatus Berkelbacteria bacterium RIFOXYA2_FULL_43_10</name>
    <dbReference type="NCBI Taxonomy" id="1797472"/>
    <lineage>
        <taxon>Bacteria</taxon>
        <taxon>Candidatus Berkelbacteria</taxon>
    </lineage>
</organism>
<dbReference type="InterPro" id="IPR011004">
    <property type="entry name" value="Trimer_LpxA-like_sf"/>
</dbReference>
<dbReference type="GO" id="GO:0016740">
    <property type="term" value="F:transferase activity"/>
    <property type="evidence" value="ECO:0007669"/>
    <property type="project" value="UniProtKB-KW"/>
</dbReference>
<evidence type="ECO:0000313" key="3">
    <source>
        <dbReference type="EMBL" id="OGD62047.1"/>
    </source>
</evidence>
<dbReference type="Pfam" id="PF00132">
    <property type="entry name" value="Hexapep"/>
    <property type="match status" value="1"/>
</dbReference>
<name>A0A1F5E3Q8_9BACT</name>
<dbReference type="InterPro" id="IPR018357">
    <property type="entry name" value="Hexapep_transf_CS"/>
</dbReference>
<dbReference type="STRING" id="1797472.A2215_00350"/>
<evidence type="ECO:0008006" key="5">
    <source>
        <dbReference type="Google" id="ProtNLM"/>
    </source>
</evidence>
<dbReference type="CDD" id="cd04647">
    <property type="entry name" value="LbH_MAT_like"/>
    <property type="match status" value="1"/>
</dbReference>
<dbReference type="SUPFAM" id="SSF51161">
    <property type="entry name" value="Trimeric LpxA-like enzymes"/>
    <property type="match status" value="1"/>
</dbReference>
<dbReference type="InterPro" id="IPR051159">
    <property type="entry name" value="Hexapeptide_acetyltransf"/>
</dbReference>
<accession>A0A1F5E3Q8</accession>
<proteinExistence type="predicted"/>
<dbReference type="AlphaFoldDB" id="A0A1F5E3Q8"/>
<comment type="caution">
    <text evidence="3">The sequence shown here is derived from an EMBL/GenBank/DDBJ whole genome shotgun (WGS) entry which is preliminary data.</text>
</comment>
<reference evidence="3 4" key="1">
    <citation type="journal article" date="2016" name="Nat. Commun.">
        <title>Thousands of microbial genomes shed light on interconnected biogeochemical processes in an aquifer system.</title>
        <authorList>
            <person name="Anantharaman K."/>
            <person name="Brown C.T."/>
            <person name="Hug L.A."/>
            <person name="Sharon I."/>
            <person name="Castelle C.J."/>
            <person name="Probst A.J."/>
            <person name="Thomas B.C."/>
            <person name="Singh A."/>
            <person name="Wilkins M.J."/>
            <person name="Karaoz U."/>
            <person name="Brodie E.L."/>
            <person name="Williams K.H."/>
            <person name="Hubbard S.S."/>
            <person name="Banfield J.F."/>
        </authorList>
    </citation>
    <scope>NUCLEOTIDE SEQUENCE [LARGE SCALE GENOMIC DNA]</scope>
</reference>